<evidence type="ECO:0000256" key="1">
    <source>
        <dbReference type="SAM" id="Phobius"/>
    </source>
</evidence>
<dbReference type="AlphaFoldDB" id="A0A0E3VVL0"/>
<feature type="transmembrane region" description="Helical" evidence="1">
    <location>
        <begin position="6"/>
        <end position="26"/>
    </location>
</feature>
<evidence type="ECO:0000313" key="2">
    <source>
        <dbReference type="EMBL" id="BAR59345.1"/>
    </source>
</evidence>
<organism evidence="2 3">
    <name type="scientific">Bradyrhizobium diazoefficiens</name>
    <dbReference type="NCBI Taxonomy" id="1355477"/>
    <lineage>
        <taxon>Bacteria</taxon>
        <taxon>Pseudomonadati</taxon>
        <taxon>Pseudomonadota</taxon>
        <taxon>Alphaproteobacteria</taxon>
        <taxon>Hyphomicrobiales</taxon>
        <taxon>Nitrobacteraceae</taxon>
        <taxon>Bradyrhizobium</taxon>
    </lineage>
</organism>
<keyword evidence="1" id="KW-0812">Transmembrane</keyword>
<dbReference type="Proteomes" id="UP000063308">
    <property type="component" value="Chromosome"/>
</dbReference>
<feature type="transmembrane region" description="Helical" evidence="1">
    <location>
        <begin position="128"/>
        <end position="146"/>
    </location>
</feature>
<feature type="transmembrane region" description="Helical" evidence="1">
    <location>
        <begin position="68"/>
        <end position="87"/>
    </location>
</feature>
<reference evidence="2 3" key="1">
    <citation type="submission" date="2014-11" db="EMBL/GenBank/DDBJ databases">
        <title>Symbiosis island explosion on the genome of extra-slow-growing strains of soybean bradyrhizobia with massive insertion sequences.</title>
        <authorList>
            <person name="Iida T."/>
            <person name="Minamisawa K."/>
        </authorList>
    </citation>
    <scope>NUCLEOTIDE SEQUENCE [LARGE SCALE GENOMIC DNA]</scope>
    <source>
        <strain evidence="2 3">NK6</strain>
    </source>
</reference>
<dbReference type="EMBL" id="AP014685">
    <property type="protein sequence ID" value="BAR59345.1"/>
    <property type="molecule type" value="Genomic_DNA"/>
</dbReference>
<evidence type="ECO:0000313" key="3">
    <source>
        <dbReference type="Proteomes" id="UP000063308"/>
    </source>
</evidence>
<proteinExistence type="predicted"/>
<keyword evidence="1" id="KW-0472">Membrane</keyword>
<gene>
    <name evidence="2" type="ORF">NK6_6192</name>
</gene>
<accession>A0A0E3VVL0</accession>
<protein>
    <submittedName>
        <fullName evidence="2">Uncharacterized protein</fullName>
    </submittedName>
</protein>
<keyword evidence="1" id="KW-1133">Transmembrane helix</keyword>
<sequence length="183" mass="19613">MASSFLTVMSIWFGINILFVAVRLWVTRPGSRRVEAWRCSRDFMLNWLGASSASGPTGYVGAMRRNHLIAAAGICLALIIYATLAKLAGRPALMGHAEAYSVVVIERFSAYGLLGFLLSFLLPGRVKLACAFVVAVAVGLEVLQAVTPDRDPRLIDVLQKAAGGTVGVLLAQTILAFLPRPPT</sequence>
<feature type="transmembrane region" description="Helical" evidence="1">
    <location>
        <begin position="158"/>
        <end position="178"/>
    </location>
</feature>
<feature type="transmembrane region" description="Helical" evidence="1">
    <location>
        <begin position="99"/>
        <end position="121"/>
    </location>
</feature>
<name>A0A0E3VVL0_9BRAD</name>